<dbReference type="SUPFAM" id="SSF48452">
    <property type="entry name" value="TPR-like"/>
    <property type="match status" value="1"/>
</dbReference>
<evidence type="ECO:0000313" key="1">
    <source>
        <dbReference type="EMBL" id="KIH97253.1"/>
    </source>
</evidence>
<dbReference type="STRING" id="183763.LP52_19960"/>
<gene>
    <name evidence="1" type="ORF">LP52_19960</name>
</gene>
<dbReference type="OrthoDB" id="3885120at2"/>
<name>A0A0C2G1R0_9ACTN</name>
<dbReference type="Gene3D" id="1.25.40.10">
    <property type="entry name" value="Tetratricopeptide repeat domain"/>
    <property type="match status" value="1"/>
</dbReference>
<dbReference type="AlphaFoldDB" id="A0A0C2G1R0"/>
<organism evidence="1 2">
    <name type="scientific">Streptomonospora alba</name>
    <dbReference type="NCBI Taxonomy" id="183763"/>
    <lineage>
        <taxon>Bacteria</taxon>
        <taxon>Bacillati</taxon>
        <taxon>Actinomycetota</taxon>
        <taxon>Actinomycetes</taxon>
        <taxon>Streptosporangiales</taxon>
        <taxon>Nocardiopsidaceae</taxon>
        <taxon>Streptomonospora</taxon>
    </lineage>
</organism>
<sequence>MTHRPDTSASAEPGEPSRHARALLDIAALLGTDGFPEELLTTSSGVLAYMDAAPGQPRLPRLTDRLRHRLRRRADAGAVRSALAELRALGQVADDGSGTVLVHESARQRVSAALTGEACARAVATVAEALHEYWLDAPTGAAPGLAADPSAPTADERADADRTMLACTAALAESAGDTLLERNTDLLFAAGHRMRESPQYSVEQEVEFWQRLQAGCERVSGADSEDAFGAREQLGGALLTRGRQWAETAARHYDALLADRSRARPPGDEELLATRANRGEALARAGRAEEAAADLEAALVEAADQGVQWPATAHLRSRLALAHRLAGDPDAALALRREEVETAQESYGRASGQALYARLDLARELRDADLPDEAAEAFRELRDDCGELRQPADPLRRRLFDEAQTALEELEHGAG</sequence>
<reference evidence="2" key="1">
    <citation type="journal article" date="2015" name="Chem. Biol.">
        <title>Structure, bioactivity, and resistance mechanism of streptomonomicin, an unusual lasso Peptide from an understudied halophilic actinomycete.</title>
        <authorList>
            <person name="Metelev M."/>
            <person name="Tietz J.I."/>
            <person name="Melby J.O."/>
            <person name="Blair P.M."/>
            <person name="Zhu L."/>
            <person name="Livnat I."/>
            <person name="Severinov K."/>
            <person name="Mitchell D.A."/>
        </authorList>
    </citation>
    <scope>NUCLEOTIDE SEQUENCE [LARGE SCALE GENOMIC DNA]</scope>
    <source>
        <strain evidence="2">YIM 90003</strain>
    </source>
</reference>
<proteinExistence type="predicted"/>
<dbReference type="InterPro" id="IPR011990">
    <property type="entry name" value="TPR-like_helical_dom_sf"/>
</dbReference>
<evidence type="ECO:0008006" key="3">
    <source>
        <dbReference type="Google" id="ProtNLM"/>
    </source>
</evidence>
<comment type="caution">
    <text evidence="1">The sequence shown here is derived from an EMBL/GenBank/DDBJ whole genome shotgun (WGS) entry which is preliminary data.</text>
</comment>
<dbReference type="Proteomes" id="UP000031675">
    <property type="component" value="Unassembled WGS sequence"/>
</dbReference>
<accession>A0A0C2G1R0</accession>
<keyword evidence="2" id="KW-1185">Reference proteome</keyword>
<dbReference type="EMBL" id="JROO01000040">
    <property type="protein sequence ID" value="KIH97253.1"/>
    <property type="molecule type" value="Genomic_DNA"/>
</dbReference>
<evidence type="ECO:0000313" key="2">
    <source>
        <dbReference type="Proteomes" id="UP000031675"/>
    </source>
</evidence>
<protein>
    <recommendedName>
        <fullName evidence="3">MalT-like TPR region domain-containing protein</fullName>
    </recommendedName>
</protein>
<dbReference type="RefSeq" id="WP_040275822.1">
    <property type="nucleotide sequence ID" value="NZ_JROO01000040.1"/>
</dbReference>